<organism evidence="3 4">
    <name type="scientific">Neoarthrinium moseri</name>
    <dbReference type="NCBI Taxonomy" id="1658444"/>
    <lineage>
        <taxon>Eukaryota</taxon>
        <taxon>Fungi</taxon>
        <taxon>Dikarya</taxon>
        <taxon>Ascomycota</taxon>
        <taxon>Pezizomycotina</taxon>
        <taxon>Sordariomycetes</taxon>
        <taxon>Xylariomycetidae</taxon>
        <taxon>Amphisphaeriales</taxon>
        <taxon>Apiosporaceae</taxon>
        <taxon>Neoarthrinium</taxon>
    </lineage>
</organism>
<proteinExistence type="predicted"/>
<sequence length="1071" mass="116928">MADRGRGQSRGGRGGRGRGDFHGGRGGGSTFSGFDSGNTRGGGGGFRGDRGGVGFRGDRGGGGYRGDRGGGGGYRGDRGGGGFDRGRGRGGTRGGRVDKFAGESEVFKSSSDAPGPDAKIAQLEDKLINEALLTKQTSALQISGSASPSQPVSEFMPLRPAFGSKGKEVILWANYFTLQAKAQTWSKYSLKVAKVATDKSGAKVNVPEPKGRKLQRIITLALDQVGSAIPVASEYKSQVVSLKPLDLPDNGVVEVLYADEGRDSTYTVKFHGPSDVALDDMLRFLSTMQAPTATSSSSTFPIYEDVIDAVGIVLGQTPRAKDTIASLGSSRHFPMNLKSEVHDLGYPGFNTIVRGYFQSVRPATGRLLLNANVSHGVFRYSGSVIELMTRFADANHQIRDNDLKQLHKVLGRLRGKVQILADRGQGDPKPSKKGKASSHKGQAKPPGVARIKESVICGLATPGDGDKKSKTKVMRFGARPHEVSFVINDNAPPGLEVGKTYTVAQYFQLRYGRQVNPDWPVVNTGTKLKPVYMPAELVEIIPGQALRRKTTVEETRDMILFACRSPFANATSLITTGRACLGLDGNPALMRFGISVDKTLLKVKGRELTAPQVLYASMKNPRETKRPRVSEGSWNMAEVKVSKPGRPIQIWTWVYINNFSGRYVPHDVLKVSMKKMIAFWKAMGISIPSPPAHDDGFEIQIPQGVTAYKAIDEAFSRFPSTVQFVFVVLPDKGTETYNAVKTLADTKYGFHTVSVQRNNVTKEAGAEQYFANVGLKVNLKAGGVNHKLENGVSLVKEGKTMVVGYDVTHPTNMSSNAEDAPSMVGMVSSIDADLAQWPATAWAQAGRVEMLDATLLERFKGRLRLWQQHNQGRMPENIIIYRDGVSEGQFIKVLQEELPQIRTACKELSKQKPKIALIVSVKRHQTRFFPTDAHNMTRSRNIKNGTVVDRGVTQALVWDFFLTAHTALQGTARPAHYTVLLDEVFRSTYKAEAANTLEKITHDMCYLFGRATKAVSICPPAYYADILCTRQRAHMSELFEGSDDASIATSTRVDITSRVVHEKLKDSMYYI</sequence>
<dbReference type="GO" id="GO:0003676">
    <property type="term" value="F:nucleic acid binding"/>
    <property type="evidence" value="ECO:0007669"/>
    <property type="project" value="InterPro"/>
</dbReference>
<feature type="domain" description="Piwi" evidence="2">
    <location>
        <begin position="724"/>
        <end position="1036"/>
    </location>
</feature>
<gene>
    <name evidence="3" type="ORF">JX265_000863</name>
</gene>
<dbReference type="PROSITE" id="PS50822">
    <property type="entry name" value="PIWI"/>
    <property type="match status" value="1"/>
</dbReference>
<feature type="compositionally biased region" description="Gly residues" evidence="1">
    <location>
        <begin position="39"/>
        <end position="94"/>
    </location>
</feature>
<dbReference type="Gene3D" id="3.40.50.2300">
    <property type="match status" value="1"/>
</dbReference>
<protein>
    <recommendedName>
        <fullName evidence="2">Piwi domain-containing protein</fullName>
    </recommendedName>
</protein>
<dbReference type="Proteomes" id="UP000829685">
    <property type="component" value="Unassembled WGS sequence"/>
</dbReference>
<dbReference type="AlphaFoldDB" id="A0A9P9WWK7"/>
<dbReference type="Pfam" id="PF08699">
    <property type="entry name" value="ArgoL1"/>
    <property type="match status" value="1"/>
</dbReference>
<dbReference type="InterPro" id="IPR014811">
    <property type="entry name" value="ArgoL1"/>
</dbReference>
<feature type="region of interest" description="Disordered" evidence="1">
    <location>
        <begin position="1"/>
        <end position="117"/>
    </location>
</feature>
<dbReference type="Pfam" id="PF16488">
    <property type="entry name" value="ArgoL2"/>
    <property type="match status" value="1"/>
</dbReference>
<dbReference type="Gene3D" id="2.170.260.10">
    <property type="entry name" value="paz domain"/>
    <property type="match status" value="1"/>
</dbReference>
<dbReference type="EMBL" id="JAFIMR010000002">
    <property type="protein sequence ID" value="KAI1880623.1"/>
    <property type="molecule type" value="Genomic_DNA"/>
</dbReference>
<feature type="compositionally biased region" description="Basic residues" evidence="1">
    <location>
        <begin position="431"/>
        <end position="442"/>
    </location>
</feature>
<dbReference type="SMART" id="SM01163">
    <property type="entry name" value="DUF1785"/>
    <property type="match status" value="1"/>
</dbReference>
<dbReference type="SUPFAM" id="SSF53098">
    <property type="entry name" value="Ribonuclease H-like"/>
    <property type="match status" value="1"/>
</dbReference>
<feature type="region of interest" description="Disordered" evidence="1">
    <location>
        <begin position="420"/>
        <end position="447"/>
    </location>
</feature>
<feature type="compositionally biased region" description="Basic and acidic residues" evidence="1">
    <location>
        <begin position="95"/>
        <end position="106"/>
    </location>
</feature>
<dbReference type="CDD" id="cd02846">
    <property type="entry name" value="PAZ_argonaute_like"/>
    <property type="match status" value="1"/>
</dbReference>
<evidence type="ECO:0000313" key="4">
    <source>
        <dbReference type="Proteomes" id="UP000829685"/>
    </source>
</evidence>
<evidence type="ECO:0000313" key="3">
    <source>
        <dbReference type="EMBL" id="KAI1880623.1"/>
    </source>
</evidence>
<dbReference type="Gene3D" id="3.30.420.10">
    <property type="entry name" value="Ribonuclease H-like superfamily/Ribonuclease H"/>
    <property type="match status" value="1"/>
</dbReference>
<dbReference type="CDD" id="cd04657">
    <property type="entry name" value="Piwi_ago-like"/>
    <property type="match status" value="1"/>
</dbReference>
<dbReference type="SMART" id="SM00950">
    <property type="entry name" value="Piwi"/>
    <property type="match status" value="1"/>
</dbReference>
<dbReference type="InterPro" id="IPR036085">
    <property type="entry name" value="PAZ_dom_sf"/>
</dbReference>
<dbReference type="InterPro" id="IPR012337">
    <property type="entry name" value="RNaseH-like_sf"/>
</dbReference>
<dbReference type="InterPro" id="IPR045246">
    <property type="entry name" value="Piwi_ago-like"/>
</dbReference>
<dbReference type="Pfam" id="PF02171">
    <property type="entry name" value="Piwi"/>
    <property type="match status" value="1"/>
</dbReference>
<comment type="caution">
    <text evidence="3">The sequence shown here is derived from an EMBL/GenBank/DDBJ whole genome shotgun (WGS) entry which is preliminary data.</text>
</comment>
<keyword evidence="4" id="KW-1185">Reference proteome</keyword>
<dbReference type="InterPro" id="IPR032474">
    <property type="entry name" value="Argonaute_N"/>
</dbReference>
<evidence type="ECO:0000256" key="1">
    <source>
        <dbReference type="SAM" id="MobiDB-lite"/>
    </source>
</evidence>
<evidence type="ECO:0000259" key="2">
    <source>
        <dbReference type="PROSITE" id="PS50822"/>
    </source>
</evidence>
<dbReference type="InterPro" id="IPR003165">
    <property type="entry name" value="Piwi"/>
</dbReference>
<dbReference type="SUPFAM" id="SSF101690">
    <property type="entry name" value="PAZ domain"/>
    <property type="match status" value="1"/>
</dbReference>
<accession>A0A9P9WWK7</accession>
<dbReference type="InterPro" id="IPR036397">
    <property type="entry name" value="RNaseH_sf"/>
</dbReference>
<dbReference type="InterPro" id="IPR032472">
    <property type="entry name" value="ArgoL2"/>
</dbReference>
<reference evidence="3" key="1">
    <citation type="submission" date="2021-03" db="EMBL/GenBank/DDBJ databases">
        <title>Revisited historic fungal species revealed as producer of novel bioactive compounds through whole genome sequencing and comparative genomics.</title>
        <authorList>
            <person name="Vignolle G.A."/>
            <person name="Hochenegger N."/>
            <person name="Mach R.L."/>
            <person name="Mach-Aigner A.R."/>
            <person name="Javad Rahimi M."/>
            <person name="Salim K.A."/>
            <person name="Chan C.M."/>
            <person name="Lim L.B.L."/>
            <person name="Cai F."/>
            <person name="Druzhinina I.S."/>
            <person name="U'Ren J.M."/>
            <person name="Derntl C."/>
        </authorList>
    </citation>
    <scope>NUCLEOTIDE SEQUENCE</scope>
    <source>
        <strain evidence="3">TUCIM 5799</strain>
    </source>
</reference>
<dbReference type="PANTHER" id="PTHR22891">
    <property type="entry name" value="EUKARYOTIC TRANSLATION INITIATION FACTOR 2C"/>
    <property type="match status" value="1"/>
</dbReference>
<name>A0A9P9WWK7_9PEZI</name>
<dbReference type="Pfam" id="PF16486">
    <property type="entry name" value="ArgoN"/>
    <property type="match status" value="1"/>
</dbReference>